<dbReference type="InterPro" id="IPR004606">
    <property type="entry name" value="Mop_domain"/>
</dbReference>
<accession>A0A0N9I2W4</accession>
<dbReference type="InterPro" id="IPR005116">
    <property type="entry name" value="Transp-assoc_OB_typ1"/>
</dbReference>
<protein>
    <recommendedName>
        <fullName evidence="4">Mop domain-containing protein</fullName>
    </recommendedName>
</protein>
<organism evidence="5 6">
    <name type="scientific">Kibdelosporangium phytohabitans</name>
    <dbReference type="NCBI Taxonomy" id="860235"/>
    <lineage>
        <taxon>Bacteria</taxon>
        <taxon>Bacillati</taxon>
        <taxon>Actinomycetota</taxon>
        <taxon>Actinomycetes</taxon>
        <taxon>Pseudonocardiales</taxon>
        <taxon>Pseudonocardiaceae</taxon>
        <taxon>Kibdelosporangium</taxon>
    </lineage>
</organism>
<feature type="domain" description="Mop" evidence="4">
    <location>
        <begin position="11"/>
        <end position="77"/>
    </location>
</feature>
<evidence type="ECO:0000256" key="1">
    <source>
        <dbReference type="ARBA" id="ARBA00022505"/>
    </source>
</evidence>
<dbReference type="AlphaFoldDB" id="A0A0N9I2W4"/>
<dbReference type="SUPFAM" id="SSF50331">
    <property type="entry name" value="MOP-like"/>
    <property type="match status" value="1"/>
</dbReference>
<dbReference type="GO" id="GO:0015689">
    <property type="term" value="P:molybdate ion transport"/>
    <property type="evidence" value="ECO:0007669"/>
    <property type="project" value="InterPro"/>
</dbReference>
<dbReference type="Gene3D" id="2.40.50.100">
    <property type="match status" value="1"/>
</dbReference>
<evidence type="ECO:0000313" key="5">
    <source>
        <dbReference type="EMBL" id="ALG08820.1"/>
    </source>
</evidence>
<name>A0A0N9I2W4_9PSEU</name>
<feature type="region of interest" description="Disordered" evidence="3">
    <location>
        <begin position="1"/>
        <end position="20"/>
    </location>
</feature>
<evidence type="ECO:0000256" key="3">
    <source>
        <dbReference type="SAM" id="MobiDB-lite"/>
    </source>
</evidence>
<dbReference type="EMBL" id="CP012752">
    <property type="protein sequence ID" value="ALG08820.1"/>
    <property type="molecule type" value="Genomic_DNA"/>
</dbReference>
<dbReference type="Proteomes" id="UP000063699">
    <property type="component" value="Chromosome"/>
</dbReference>
<dbReference type="NCBIfam" id="TIGR00638">
    <property type="entry name" value="Mop"/>
    <property type="match status" value="1"/>
</dbReference>
<keyword evidence="1 2" id="KW-0500">Molybdenum</keyword>
<dbReference type="PROSITE" id="PS51866">
    <property type="entry name" value="MOP"/>
    <property type="match status" value="1"/>
</dbReference>
<evidence type="ECO:0000259" key="4">
    <source>
        <dbReference type="PROSITE" id="PS51866"/>
    </source>
</evidence>
<dbReference type="Pfam" id="PF03459">
    <property type="entry name" value="TOBE"/>
    <property type="match status" value="1"/>
</dbReference>
<dbReference type="KEGG" id="kphy:AOZ06_19565"/>
<evidence type="ECO:0000313" key="6">
    <source>
        <dbReference type="Proteomes" id="UP000063699"/>
    </source>
</evidence>
<evidence type="ECO:0000256" key="2">
    <source>
        <dbReference type="PROSITE-ProRule" id="PRU01213"/>
    </source>
</evidence>
<gene>
    <name evidence="5" type="ORF">AOZ06_19565</name>
</gene>
<proteinExistence type="predicted"/>
<feature type="compositionally biased region" description="Polar residues" evidence="3">
    <location>
        <begin position="1"/>
        <end position="10"/>
    </location>
</feature>
<dbReference type="STRING" id="860235.AOZ06_19565"/>
<sequence>MTTGSQSAIMASSIRDQPAGTVSAVRSGEVMATVRTRLPGGQEITAAITREAVEDLGITDGTPVSVLVKSAEVALTTS</sequence>
<keyword evidence="6" id="KW-1185">Reference proteome</keyword>
<reference evidence="5 6" key="1">
    <citation type="submission" date="2015-07" db="EMBL/GenBank/DDBJ databases">
        <title>Genome sequencing of Kibdelosporangium phytohabitans.</title>
        <authorList>
            <person name="Qin S."/>
            <person name="Xing K."/>
        </authorList>
    </citation>
    <scope>NUCLEOTIDE SEQUENCE [LARGE SCALE GENOMIC DNA]</scope>
    <source>
        <strain evidence="5 6">KLBMP1111</strain>
    </source>
</reference>
<dbReference type="InterPro" id="IPR008995">
    <property type="entry name" value="Mo/tungstate-bd_C_term_dom"/>
</dbReference>